<dbReference type="InterPro" id="IPR053951">
    <property type="entry name" value="K_trans_N"/>
</dbReference>
<sequence>MTGTVTAAPSKPRVVLLSALGVVFGDIGTSPLYALRESFGGSGAPALDLPDLLGVLSLILWSLILVISIKYLVFVLRADNQGEGGIIALVALLNPWKTKPGQARYVLMIMGLFGACLLYGDGTITPAISVLSAVEGLRVAAPQLAPFIVPLTIIILLLLFMVQRRGSGKIGRLFGPIMLLWFLVLALLGLRGIILQPSVLAAFNPLYSVQFFAHNGLAGFLTLGAVFLVVTGGEALYADLGHFGVSPIRRAWFLIVFPALFLNYLGQGAMLMQHPEAIRAPFFYLAPDWASLPLVVLATVATVIASQAVISGTFSLTRQAIQLGQLPRMRVIYTQADESGQIYLPLVNWLLLVACIVLVIGFGSSDALASAYGVAVSLDMVVTTLLAIAVARRYRWRPRLALWLGAVFIIIDNLFLGANLVKIPEGGWYALLIAGLIFALMWSWRAGRALLATRLSKRAMHQDIFLRKIKTDSLYRVPGTAVVMTGHYGPCVPAALMQHVACTHVLHERVIFLTVITADQPHVPASERLDFEDLGQGVIRMRVYYGFSQPPNIPLALKLGERLGILVDTDAAIYILGHETLIARREVPGLPYWQELIFVWLARNAARATAYYHLPEDRVLELGLEVSL</sequence>
<dbReference type="PANTHER" id="PTHR30540">
    <property type="entry name" value="OSMOTIC STRESS POTASSIUM TRANSPORTER"/>
    <property type="match status" value="1"/>
</dbReference>
<keyword evidence="4" id="KW-1003">Cell membrane</keyword>
<evidence type="ECO:0000256" key="6">
    <source>
        <dbReference type="ARBA" id="ARBA00022692"/>
    </source>
</evidence>
<evidence type="ECO:0000256" key="1">
    <source>
        <dbReference type="ARBA" id="ARBA00004141"/>
    </source>
</evidence>
<dbReference type="GO" id="GO:0015079">
    <property type="term" value="F:potassium ion transmembrane transporter activity"/>
    <property type="evidence" value="ECO:0007669"/>
    <property type="project" value="InterPro"/>
</dbReference>
<dbReference type="EMBL" id="UOFZ01000028">
    <property type="protein sequence ID" value="VAX12252.1"/>
    <property type="molecule type" value="Genomic_DNA"/>
</dbReference>
<keyword evidence="7" id="KW-0769">Symport</keyword>
<evidence type="ECO:0000259" key="13">
    <source>
        <dbReference type="Pfam" id="PF02705"/>
    </source>
</evidence>
<comment type="subcellular location">
    <subcellularLocation>
        <location evidence="1">Membrane</location>
        <topology evidence="1">Multi-pass membrane protein</topology>
    </subcellularLocation>
</comment>
<feature type="domain" description="K+ potassium transporter C-terminal" evidence="14">
    <location>
        <begin position="478"/>
        <end position="627"/>
    </location>
</feature>
<keyword evidence="3" id="KW-0813">Transport</keyword>
<keyword evidence="11 12" id="KW-0472">Membrane</keyword>
<evidence type="ECO:0000256" key="11">
    <source>
        <dbReference type="ARBA" id="ARBA00023136"/>
    </source>
</evidence>
<feature type="transmembrane region" description="Helical" evidence="12">
    <location>
        <begin position="173"/>
        <end position="194"/>
    </location>
</feature>
<evidence type="ECO:0000256" key="9">
    <source>
        <dbReference type="ARBA" id="ARBA00022989"/>
    </source>
</evidence>
<evidence type="ECO:0000313" key="15">
    <source>
        <dbReference type="EMBL" id="VAX12252.1"/>
    </source>
</evidence>
<keyword evidence="9 12" id="KW-1133">Transmembrane helix</keyword>
<dbReference type="HAMAP" id="MF_01522">
    <property type="entry name" value="Kup"/>
    <property type="match status" value="1"/>
</dbReference>
<feature type="transmembrane region" description="Helical" evidence="12">
    <location>
        <begin position="342"/>
        <end position="363"/>
    </location>
</feature>
<keyword evidence="6 12" id="KW-0812">Transmembrane</keyword>
<dbReference type="AlphaFoldDB" id="A0A3B1B817"/>
<feature type="transmembrane region" description="Helical" evidence="12">
    <location>
        <begin position="369"/>
        <end position="388"/>
    </location>
</feature>
<keyword evidence="8" id="KW-0630">Potassium</keyword>
<feature type="transmembrane region" description="Helical" evidence="12">
    <location>
        <begin position="206"/>
        <end position="230"/>
    </location>
</feature>
<feature type="transmembrane region" description="Helical" evidence="12">
    <location>
        <begin position="103"/>
        <end position="120"/>
    </location>
</feature>
<comment type="similarity">
    <text evidence="2">Belongs to the HAK/KUP transporter (TC 2.A.72) family.</text>
</comment>
<accession>A0A3B1B817</accession>
<keyword evidence="10" id="KW-0406">Ion transport</keyword>
<dbReference type="GO" id="GO:0016020">
    <property type="term" value="C:membrane"/>
    <property type="evidence" value="ECO:0007669"/>
    <property type="project" value="UniProtKB-SubCell"/>
</dbReference>
<evidence type="ECO:0000256" key="7">
    <source>
        <dbReference type="ARBA" id="ARBA00022847"/>
    </source>
</evidence>
<evidence type="ECO:0000256" key="10">
    <source>
        <dbReference type="ARBA" id="ARBA00023065"/>
    </source>
</evidence>
<dbReference type="Pfam" id="PF02705">
    <property type="entry name" value="K_trans"/>
    <property type="match status" value="1"/>
</dbReference>
<feature type="transmembrane region" description="Helical" evidence="12">
    <location>
        <begin position="52"/>
        <end position="73"/>
    </location>
</feature>
<evidence type="ECO:0000256" key="4">
    <source>
        <dbReference type="ARBA" id="ARBA00022475"/>
    </source>
</evidence>
<reference evidence="15" key="1">
    <citation type="submission" date="2018-06" db="EMBL/GenBank/DDBJ databases">
        <authorList>
            <person name="Zhirakovskaya E."/>
        </authorList>
    </citation>
    <scope>NUCLEOTIDE SEQUENCE</scope>
</reference>
<feature type="transmembrane region" description="Helical" evidence="12">
    <location>
        <begin position="140"/>
        <end position="161"/>
    </location>
</feature>
<dbReference type="InterPro" id="IPR023051">
    <property type="entry name" value="Kup"/>
</dbReference>
<evidence type="ECO:0000256" key="12">
    <source>
        <dbReference type="SAM" id="Phobius"/>
    </source>
</evidence>
<dbReference type="Pfam" id="PF22776">
    <property type="entry name" value="K_trans_C"/>
    <property type="match status" value="1"/>
</dbReference>
<evidence type="ECO:0000256" key="8">
    <source>
        <dbReference type="ARBA" id="ARBA00022958"/>
    </source>
</evidence>
<feature type="transmembrane region" description="Helical" evidence="12">
    <location>
        <begin position="400"/>
        <end position="421"/>
    </location>
</feature>
<dbReference type="GO" id="GO:0015293">
    <property type="term" value="F:symporter activity"/>
    <property type="evidence" value="ECO:0007669"/>
    <property type="project" value="UniProtKB-KW"/>
</dbReference>
<dbReference type="InterPro" id="IPR053952">
    <property type="entry name" value="K_trans_C"/>
</dbReference>
<protein>
    <submittedName>
        <fullName evidence="15">Kup system potassium uptake protein</fullName>
    </submittedName>
</protein>
<feature type="transmembrane region" description="Helical" evidence="12">
    <location>
        <begin position="292"/>
        <end position="321"/>
    </location>
</feature>
<gene>
    <name evidence="15" type="ORF">MNBD_GAMMA24-430</name>
</gene>
<evidence type="ECO:0000256" key="5">
    <source>
        <dbReference type="ARBA" id="ARBA00022538"/>
    </source>
</evidence>
<proteinExistence type="inferred from homology"/>
<feature type="domain" description="K+ potassium transporter integral membrane" evidence="13">
    <location>
        <begin position="16"/>
        <end position="467"/>
    </location>
</feature>
<evidence type="ECO:0000256" key="3">
    <source>
        <dbReference type="ARBA" id="ARBA00022448"/>
    </source>
</evidence>
<evidence type="ECO:0000256" key="2">
    <source>
        <dbReference type="ARBA" id="ARBA00007019"/>
    </source>
</evidence>
<dbReference type="PANTHER" id="PTHR30540:SF79">
    <property type="entry name" value="LOW AFFINITY POTASSIUM TRANSPORT SYSTEM PROTEIN KUP"/>
    <property type="match status" value="1"/>
</dbReference>
<keyword evidence="5" id="KW-0633">Potassium transport</keyword>
<organism evidence="15">
    <name type="scientific">hydrothermal vent metagenome</name>
    <dbReference type="NCBI Taxonomy" id="652676"/>
    <lineage>
        <taxon>unclassified sequences</taxon>
        <taxon>metagenomes</taxon>
        <taxon>ecological metagenomes</taxon>
    </lineage>
</organism>
<feature type="transmembrane region" description="Helical" evidence="12">
    <location>
        <begin position="251"/>
        <end position="272"/>
    </location>
</feature>
<evidence type="ECO:0000259" key="14">
    <source>
        <dbReference type="Pfam" id="PF22776"/>
    </source>
</evidence>
<name>A0A3B1B817_9ZZZZ</name>
<dbReference type="InterPro" id="IPR003855">
    <property type="entry name" value="K+_transporter"/>
</dbReference>
<feature type="transmembrane region" description="Helical" evidence="12">
    <location>
        <begin position="427"/>
        <end position="444"/>
    </location>
</feature>